<dbReference type="GO" id="GO:0003700">
    <property type="term" value="F:DNA-binding transcription factor activity"/>
    <property type="evidence" value="ECO:0007669"/>
    <property type="project" value="TreeGrafter"/>
</dbReference>
<feature type="domain" description="IclR-ED" evidence="5">
    <location>
        <begin position="61"/>
        <end position="250"/>
    </location>
</feature>
<dbReference type="Proteomes" id="UP001321506">
    <property type="component" value="Unassembled WGS sequence"/>
</dbReference>
<dbReference type="Gene3D" id="3.30.450.40">
    <property type="match status" value="1"/>
</dbReference>
<gene>
    <name evidence="6" type="ORF">QF206_11720</name>
</gene>
<dbReference type="SMART" id="SM00346">
    <property type="entry name" value="HTH_ICLR"/>
    <property type="match status" value="1"/>
</dbReference>
<dbReference type="PROSITE" id="PS51077">
    <property type="entry name" value="HTH_ICLR"/>
    <property type="match status" value="1"/>
</dbReference>
<dbReference type="SUPFAM" id="SSF46785">
    <property type="entry name" value="Winged helix' DNA-binding domain"/>
    <property type="match status" value="1"/>
</dbReference>
<organism evidence="6 7">
    <name type="scientific">Ruicaihuangia caeni</name>
    <dbReference type="NCBI Taxonomy" id="3042517"/>
    <lineage>
        <taxon>Bacteria</taxon>
        <taxon>Bacillati</taxon>
        <taxon>Actinomycetota</taxon>
        <taxon>Actinomycetes</taxon>
        <taxon>Micrococcales</taxon>
        <taxon>Microbacteriaceae</taxon>
        <taxon>Ruicaihuangia</taxon>
    </lineage>
</organism>
<protein>
    <submittedName>
        <fullName evidence="6">IclR family transcriptional regulator</fullName>
    </submittedName>
</protein>
<dbReference type="PROSITE" id="PS51078">
    <property type="entry name" value="ICLR_ED"/>
    <property type="match status" value="1"/>
</dbReference>
<dbReference type="AlphaFoldDB" id="A0AAW6TEY3"/>
<evidence type="ECO:0000259" key="5">
    <source>
        <dbReference type="PROSITE" id="PS51078"/>
    </source>
</evidence>
<dbReference type="InterPro" id="IPR014757">
    <property type="entry name" value="Tscrpt_reg_IclR_C"/>
</dbReference>
<dbReference type="PANTHER" id="PTHR30136">
    <property type="entry name" value="HELIX-TURN-HELIX TRANSCRIPTIONAL REGULATOR, ICLR FAMILY"/>
    <property type="match status" value="1"/>
</dbReference>
<dbReference type="InterPro" id="IPR050707">
    <property type="entry name" value="HTH_MetabolicPath_Reg"/>
</dbReference>
<evidence type="ECO:0000259" key="4">
    <source>
        <dbReference type="PROSITE" id="PS51077"/>
    </source>
</evidence>
<dbReference type="Gene3D" id="1.10.10.10">
    <property type="entry name" value="Winged helix-like DNA-binding domain superfamily/Winged helix DNA-binding domain"/>
    <property type="match status" value="1"/>
</dbReference>
<dbReference type="GO" id="GO:0003677">
    <property type="term" value="F:DNA binding"/>
    <property type="evidence" value="ECO:0007669"/>
    <property type="project" value="UniProtKB-KW"/>
</dbReference>
<keyword evidence="7" id="KW-1185">Reference proteome</keyword>
<evidence type="ECO:0000256" key="1">
    <source>
        <dbReference type="ARBA" id="ARBA00023015"/>
    </source>
</evidence>
<dbReference type="InterPro" id="IPR036388">
    <property type="entry name" value="WH-like_DNA-bd_sf"/>
</dbReference>
<evidence type="ECO:0000313" key="7">
    <source>
        <dbReference type="Proteomes" id="UP001321506"/>
    </source>
</evidence>
<evidence type="ECO:0000256" key="3">
    <source>
        <dbReference type="ARBA" id="ARBA00023163"/>
    </source>
</evidence>
<dbReference type="GO" id="GO:0045892">
    <property type="term" value="P:negative regulation of DNA-templated transcription"/>
    <property type="evidence" value="ECO:0007669"/>
    <property type="project" value="TreeGrafter"/>
</dbReference>
<proteinExistence type="predicted"/>
<reference evidence="6 7" key="1">
    <citation type="submission" date="2023-04" db="EMBL/GenBank/DDBJ databases">
        <title>Klugiella caeni sp. nov. isolated from the sludge of biochemical tank.</title>
        <authorList>
            <person name="Geng K."/>
        </authorList>
    </citation>
    <scope>NUCLEOTIDE SEQUENCE [LARGE SCALE GENOMIC DNA]</scope>
    <source>
        <strain evidence="6 7">YN-L-19</strain>
    </source>
</reference>
<dbReference type="InterPro" id="IPR005471">
    <property type="entry name" value="Tscrpt_reg_IclR_N"/>
</dbReference>
<dbReference type="InterPro" id="IPR011991">
    <property type="entry name" value="ArsR-like_HTH"/>
</dbReference>
<name>A0AAW6TEY3_9MICO</name>
<keyword evidence="3" id="KW-0804">Transcription</keyword>
<accession>A0AAW6TEY3</accession>
<dbReference type="Pfam" id="PF09339">
    <property type="entry name" value="HTH_IclR"/>
    <property type="match status" value="1"/>
</dbReference>
<keyword evidence="1" id="KW-0805">Transcription regulation</keyword>
<dbReference type="CDD" id="cd00090">
    <property type="entry name" value="HTH_ARSR"/>
    <property type="match status" value="1"/>
</dbReference>
<evidence type="ECO:0000313" key="6">
    <source>
        <dbReference type="EMBL" id="MDI2099632.1"/>
    </source>
</evidence>
<dbReference type="InterPro" id="IPR029016">
    <property type="entry name" value="GAF-like_dom_sf"/>
</dbReference>
<sequence length="265" mass="28662">MAGDLGLVQKTVHIVRIIASNAQGIGLSDLSRDSGISKATCHRILSALEREGWLVSDPETRRVRLSLDLAFMIDGLRTDGSVLEYTKEVLRELTEATRETSGLDRLSGASVVVLAQVPGPHIIGHAPRPVPRTLNAWRTSTGRALLAWNDAEPLKETIEADLSTPPATRFHSFDEVRAELEQVRIRGYAYTRDELEDGLTAVAAPVRVGDQVPYAVWISGPSYRVTEDVLPVVAESVMDAANRLGRLLSTGSGVSLGMTNPVFAG</sequence>
<dbReference type="Pfam" id="PF01614">
    <property type="entry name" value="IclR_C"/>
    <property type="match status" value="1"/>
</dbReference>
<feature type="domain" description="HTH iclR-type" evidence="4">
    <location>
        <begin position="5"/>
        <end position="67"/>
    </location>
</feature>
<dbReference type="SUPFAM" id="SSF55781">
    <property type="entry name" value="GAF domain-like"/>
    <property type="match status" value="1"/>
</dbReference>
<dbReference type="PANTHER" id="PTHR30136:SF35">
    <property type="entry name" value="HTH-TYPE TRANSCRIPTIONAL REGULATOR RV1719"/>
    <property type="match status" value="1"/>
</dbReference>
<evidence type="ECO:0000256" key="2">
    <source>
        <dbReference type="ARBA" id="ARBA00023125"/>
    </source>
</evidence>
<comment type="caution">
    <text evidence="6">The sequence shown here is derived from an EMBL/GenBank/DDBJ whole genome shotgun (WGS) entry which is preliminary data.</text>
</comment>
<dbReference type="EMBL" id="JASATX010000006">
    <property type="protein sequence ID" value="MDI2099632.1"/>
    <property type="molecule type" value="Genomic_DNA"/>
</dbReference>
<dbReference type="InterPro" id="IPR036390">
    <property type="entry name" value="WH_DNA-bd_sf"/>
</dbReference>
<dbReference type="RefSeq" id="WP_281489424.1">
    <property type="nucleotide sequence ID" value="NZ_JASATX010000006.1"/>
</dbReference>
<keyword evidence="2" id="KW-0238">DNA-binding</keyword>